<evidence type="ECO:0000313" key="3">
    <source>
        <dbReference type="EMBL" id="KAH9302782.1"/>
    </source>
</evidence>
<dbReference type="PANTHER" id="PTHR33600:SF3">
    <property type="entry name" value="PLASTID DIVISION PROTEIN PDV2"/>
    <property type="match status" value="1"/>
</dbReference>
<keyword evidence="4" id="KW-1185">Reference proteome</keyword>
<dbReference type="OMA" id="NCIHRAT"/>
<feature type="non-terminal residue" evidence="3">
    <location>
        <position position="1"/>
    </location>
</feature>
<keyword evidence="2" id="KW-0812">Transmembrane</keyword>
<dbReference type="InterPro" id="IPR038939">
    <property type="entry name" value="PDV1/PDV2"/>
</dbReference>
<keyword evidence="2" id="KW-0472">Membrane</keyword>
<reference evidence="3 4" key="1">
    <citation type="journal article" date="2021" name="Nat. Plants">
        <title>The Taxus genome provides insights into paclitaxel biosynthesis.</title>
        <authorList>
            <person name="Xiong X."/>
            <person name="Gou J."/>
            <person name="Liao Q."/>
            <person name="Li Y."/>
            <person name="Zhou Q."/>
            <person name="Bi G."/>
            <person name="Li C."/>
            <person name="Du R."/>
            <person name="Wang X."/>
            <person name="Sun T."/>
            <person name="Guo L."/>
            <person name="Liang H."/>
            <person name="Lu P."/>
            <person name="Wu Y."/>
            <person name="Zhang Z."/>
            <person name="Ro D.K."/>
            <person name="Shang Y."/>
            <person name="Huang S."/>
            <person name="Yan J."/>
        </authorList>
    </citation>
    <scope>NUCLEOTIDE SEQUENCE [LARGE SCALE GENOMIC DNA]</scope>
    <source>
        <strain evidence="3">Ta-2019</strain>
    </source>
</reference>
<feature type="region of interest" description="Disordered" evidence="1">
    <location>
        <begin position="118"/>
        <end position="163"/>
    </location>
</feature>
<protein>
    <submittedName>
        <fullName evidence="3">Uncharacterized protein</fullName>
    </submittedName>
</protein>
<proteinExistence type="predicted"/>
<evidence type="ECO:0000256" key="2">
    <source>
        <dbReference type="SAM" id="Phobius"/>
    </source>
</evidence>
<dbReference type="GO" id="GO:0010020">
    <property type="term" value="P:chloroplast fission"/>
    <property type="evidence" value="ECO:0007669"/>
    <property type="project" value="InterPro"/>
</dbReference>
<comment type="caution">
    <text evidence="3">The sequence shown here is derived from an EMBL/GenBank/DDBJ whole genome shotgun (WGS) entry which is preliminary data.</text>
</comment>
<feature type="compositionally biased region" description="Polar residues" evidence="1">
    <location>
        <begin position="154"/>
        <end position="163"/>
    </location>
</feature>
<evidence type="ECO:0000313" key="4">
    <source>
        <dbReference type="Proteomes" id="UP000824469"/>
    </source>
</evidence>
<feature type="transmembrane region" description="Helical" evidence="2">
    <location>
        <begin position="174"/>
        <end position="195"/>
    </location>
</feature>
<feature type="compositionally biased region" description="Basic and acidic residues" evidence="1">
    <location>
        <begin position="137"/>
        <end position="153"/>
    </location>
</feature>
<dbReference type="PANTHER" id="PTHR33600">
    <property type="entry name" value="PLASTID DIVISION PROTEIN PDV2"/>
    <property type="match status" value="1"/>
</dbReference>
<sequence length="272" mass="30076">DMNAWVGAKVEFGKVNISMKGWHGDWRHGWSLAQMTNVDLQQRQCLEREATLTELDESRKVLINNLKEYRGTELEVIQETCAFAGGAVEQRDNIVLPPYGGHLPGSFFSSVDESRPLHSAHSVRRRNLSTQQSYVTGDEKQESEHGDYDDRGESSSPVINNGTAKKMASGMGHIIGLTTKVVLVVASVISVFTLARSEPKIRTSGSLKISGLLPKRRIEIPPKQPKVDAAPRCPPGKVLLMEDGIPRCFVRERVEVPFEPIIKVPDVSYGCG</sequence>
<dbReference type="Proteomes" id="UP000824469">
    <property type="component" value="Unassembled WGS sequence"/>
</dbReference>
<keyword evidence="2" id="KW-1133">Transmembrane helix</keyword>
<accession>A0AA38CRP6</accession>
<dbReference type="EMBL" id="JAHRHJ020000009">
    <property type="protein sequence ID" value="KAH9302782.1"/>
    <property type="molecule type" value="Genomic_DNA"/>
</dbReference>
<evidence type="ECO:0000256" key="1">
    <source>
        <dbReference type="SAM" id="MobiDB-lite"/>
    </source>
</evidence>
<organism evidence="3 4">
    <name type="scientific">Taxus chinensis</name>
    <name type="common">Chinese yew</name>
    <name type="synonym">Taxus wallichiana var. chinensis</name>
    <dbReference type="NCBI Taxonomy" id="29808"/>
    <lineage>
        <taxon>Eukaryota</taxon>
        <taxon>Viridiplantae</taxon>
        <taxon>Streptophyta</taxon>
        <taxon>Embryophyta</taxon>
        <taxon>Tracheophyta</taxon>
        <taxon>Spermatophyta</taxon>
        <taxon>Pinopsida</taxon>
        <taxon>Pinidae</taxon>
        <taxon>Conifers II</taxon>
        <taxon>Cupressales</taxon>
        <taxon>Taxaceae</taxon>
        <taxon>Taxus</taxon>
    </lineage>
</organism>
<dbReference type="AlphaFoldDB" id="A0AA38CRP6"/>
<name>A0AA38CRP6_TAXCH</name>
<gene>
    <name evidence="3" type="ORF">KI387_014365</name>
</gene>